<dbReference type="AlphaFoldDB" id="A0A177EEU6"/>
<proteinExistence type="predicted"/>
<feature type="region of interest" description="Disordered" evidence="1">
    <location>
        <begin position="361"/>
        <end position="410"/>
    </location>
</feature>
<dbReference type="GeneID" id="93648376"/>
<protein>
    <recommendedName>
        <fullName evidence="4">ARID domain-containing protein</fullName>
    </recommendedName>
</protein>
<evidence type="ECO:0000313" key="2">
    <source>
        <dbReference type="EMBL" id="OAG30484.1"/>
    </source>
</evidence>
<gene>
    <name evidence="2" type="ORF">NEDG_02026</name>
</gene>
<name>A0A177EEU6_9MICR</name>
<dbReference type="Proteomes" id="UP000185944">
    <property type="component" value="Unassembled WGS sequence"/>
</dbReference>
<dbReference type="VEuPathDB" id="MicrosporidiaDB:NEDG_02026"/>
<evidence type="ECO:0008006" key="4">
    <source>
        <dbReference type="Google" id="ProtNLM"/>
    </source>
</evidence>
<dbReference type="RefSeq" id="XP_067544741.1">
    <property type="nucleotide sequence ID" value="XM_067689444.1"/>
</dbReference>
<dbReference type="GO" id="GO:0003677">
    <property type="term" value="F:DNA binding"/>
    <property type="evidence" value="ECO:0007669"/>
    <property type="project" value="InterPro"/>
</dbReference>
<evidence type="ECO:0000256" key="1">
    <source>
        <dbReference type="SAM" id="MobiDB-lite"/>
    </source>
</evidence>
<comment type="caution">
    <text evidence="2">The sequence shown here is derived from an EMBL/GenBank/DDBJ whole genome shotgun (WGS) entry which is preliminary data.</text>
</comment>
<reference evidence="2 3" key="1">
    <citation type="submission" date="2016-02" db="EMBL/GenBank/DDBJ databases">
        <title>Discovery of a natural microsporidian pathogen with a broad tissue tropism in Caenorhabditis elegans.</title>
        <authorList>
            <person name="Luallen R.J."/>
            <person name="Reinke A.W."/>
            <person name="Tong L."/>
            <person name="Botts M.R."/>
            <person name="Felix M.-A."/>
            <person name="Troemel E.R."/>
        </authorList>
    </citation>
    <scope>NUCLEOTIDE SEQUENCE [LARGE SCALE GENOMIC DNA]</scope>
    <source>
        <strain evidence="2 3">JUm2807</strain>
    </source>
</reference>
<organism evidence="2 3">
    <name type="scientific">Nematocida displodere</name>
    <dbReference type="NCBI Taxonomy" id="1805483"/>
    <lineage>
        <taxon>Eukaryota</taxon>
        <taxon>Fungi</taxon>
        <taxon>Fungi incertae sedis</taxon>
        <taxon>Microsporidia</taxon>
        <taxon>Nematocida</taxon>
    </lineage>
</organism>
<accession>A0A177EEU6</accession>
<dbReference type="EMBL" id="LTDL01000028">
    <property type="protein sequence ID" value="OAG30484.1"/>
    <property type="molecule type" value="Genomic_DNA"/>
</dbReference>
<dbReference type="InterPro" id="IPR036431">
    <property type="entry name" value="ARID_dom_sf"/>
</dbReference>
<dbReference type="OrthoDB" id="2196206at2759"/>
<evidence type="ECO:0000313" key="3">
    <source>
        <dbReference type="Proteomes" id="UP000185944"/>
    </source>
</evidence>
<sequence>MQEEDRACAKTCTGCRSCKKQEPSKKMSISDAFLKETIYTKKPTYYNILAESRTPAAVQETFKIQKPPTSPGPPFSQTAYPFWESVRTRPRAPRASQRPYNPVSAAAYETGQHAQLKQIEVHSSLFLSLIDFSAPLIAQHVRLNGLLGMPRVHPHHETLARDAVTVVISYGGIQMVDEKHLWARVAKEAGHPQEDFGRFRMYYIIVCYPYEQVAIARRTLDTNYFVLVVYVDAKKGDIFPDLLKSVAQKKKKRGQAASIRVTETSGPLEIVCALNHTYQHGVQSASDLLAILQQVSQYTCQAAPVSKVFSCGELALLHAQMRQVVCLWLSHLLATLKSKDIRQEKEVIIYYHSYLMQQVPGPTPQSLANPANPEHPSPRCSEDPKDPETPVNAKPENPSPRCSERPEKPEKPERHIYICSRCGTKQMTETPENFYSDAFDALSKTTALVATTEPASLLVSLVSSLPKESLGFNGEYVRKVLICAYNLLKGEHSPATAQNIRTQLQTISHLLSPEVSSLLLAPVLSVTSIHELLEGGELEVVIKVLMAPGGSAFLSGVSPKRLAEIWRYLLSLFSTGFFVRASSRVRDTALFSIDLIAKYLQLHLSPSTEHVLTPEHKRALCSILDIESAPWLIDALRLDVFPSSAYLLCDEIHRLSGSGQDHHP</sequence>
<feature type="compositionally biased region" description="Basic and acidic residues" evidence="1">
    <location>
        <begin position="376"/>
        <end position="388"/>
    </location>
</feature>
<keyword evidence="3" id="KW-1185">Reference proteome</keyword>
<dbReference type="SUPFAM" id="SSF46774">
    <property type="entry name" value="ARID-like"/>
    <property type="match status" value="1"/>
</dbReference>